<evidence type="ECO:0000256" key="4">
    <source>
        <dbReference type="ARBA" id="ARBA00023200"/>
    </source>
</evidence>
<keyword evidence="3" id="KW-0946">Virion</keyword>
<proteinExistence type="inferred from homology"/>
<dbReference type="HAMAP" id="MF_04038">
    <property type="entry name" value="HSV_CEP1"/>
    <property type="match status" value="1"/>
</dbReference>
<evidence type="ECO:0000313" key="6">
    <source>
        <dbReference type="Proteomes" id="UP000097892"/>
    </source>
</evidence>
<keyword evidence="6" id="KW-1185">Reference proteome</keyword>
<dbReference type="OrthoDB" id="11238at10239"/>
<organism evidence="5 6">
    <name type="scientific">Saimiriine betaherpesvirus 4</name>
    <dbReference type="NCBI Taxonomy" id="1535247"/>
    <lineage>
        <taxon>Viruses</taxon>
        <taxon>Duplodnaviria</taxon>
        <taxon>Heunggongvirae</taxon>
        <taxon>Peploviricota</taxon>
        <taxon>Herviviricetes</taxon>
        <taxon>Herpesvirales</taxon>
        <taxon>Orthoherpesviridae</taxon>
        <taxon>Betaherpesvirinae</taxon>
        <taxon>Cytomegalovirus</taxon>
        <taxon>Cytomegalovirus saimiriinebeta4</taxon>
    </lineage>
</organism>
<sequence>MDALMIRGVMEVHCEDRETVYCMQPEIIDITHRDHRLWVHTDHGTLISMHEYYEECQCRGSWLGYSAIFLLDTEDTLSRVKLSAIRIKHRCAVIRPSNLKQFTLCIVLSCVENLALTKRCLQDLRLFIREISVNDPLDVLLLNSCRRLICTALYLFFDHPEEELKAHVPRIFVLYLETRTSYVETIARLFLRLASLKEDENASLCLMNRTTNDDMLVSTALHEVLNESYPNFYKHFVNGLHPHNITP</sequence>
<dbReference type="KEGG" id="vg:11464322"/>
<evidence type="ECO:0000256" key="3">
    <source>
        <dbReference type="ARBA" id="ARBA00022844"/>
    </source>
</evidence>
<dbReference type="RefSeq" id="YP_004940264.1">
    <property type="nucleotide sequence ID" value="NC_016448.1"/>
</dbReference>
<dbReference type="Proteomes" id="UP000097892">
    <property type="component" value="Segment"/>
</dbReference>
<evidence type="ECO:0000256" key="2">
    <source>
        <dbReference type="ARBA" id="ARBA00022812"/>
    </source>
</evidence>
<gene>
    <name evidence="5" type="primary">UL103</name>
</gene>
<dbReference type="GO" id="GO:0044423">
    <property type="term" value="C:virion component"/>
    <property type="evidence" value="ECO:0007669"/>
    <property type="project" value="UniProtKB-KW"/>
</dbReference>
<name>G8XT06_9BETA</name>
<dbReference type="EMBL" id="FJ483967">
    <property type="protein sequence ID" value="AEV80952.1"/>
    <property type="molecule type" value="Genomic_DNA"/>
</dbReference>
<dbReference type="InterPro" id="IPR002600">
    <property type="entry name" value="Herpes_UL7"/>
</dbReference>
<accession>G8XT06</accession>
<evidence type="ECO:0000256" key="1">
    <source>
        <dbReference type="ARBA" id="ARBA00022580"/>
    </source>
</evidence>
<evidence type="ECO:0000313" key="5">
    <source>
        <dbReference type="EMBL" id="AEV80952.1"/>
    </source>
</evidence>
<keyword evidence="2" id="KW-1040">Host Golgi apparatus</keyword>
<dbReference type="GeneID" id="11464322"/>
<keyword evidence="4" id="KW-1035">Host cytoplasm</keyword>
<reference evidence="5" key="1">
    <citation type="submission" date="2011-12" db="EMBL/GenBank/DDBJ databases">
        <title>Comparative genomics of primate cytomegaloviruses.</title>
        <authorList>
            <person name="Davison A.J."/>
            <person name="Holton M."/>
            <person name="Dolan A."/>
            <person name="Dargan D.J."/>
            <person name="Gatherer D."/>
            <person name="Hayward G.S."/>
        </authorList>
    </citation>
    <scope>NUCLEOTIDE SEQUENCE [LARGE SCALE GENOMIC DNA]</scope>
    <source>
        <strain evidence="5">SqSHV</strain>
    </source>
</reference>
<keyword evidence="1" id="KW-0920">Virion tegument</keyword>
<dbReference type="Pfam" id="PF01677">
    <property type="entry name" value="Herpes_UL7"/>
    <property type="match status" value="1"/>
</dbReference>
<protein>
    <submittedName>
        <fullName evidence="5">Tegument protein UL7</fullName>
    </submittedName>
</protein>